<dbReference type="Pfam" id="PF05018">
    <property type="entry name" value="CFA20_dom"/>
    <property type="match status" value="1"/>
</dbReference>
<evidence type="ECO:0000259" key="5">
    <source>
        <dbReference type="Pfam" id="PF05018"/>
    </source>
</evidence>
<feature type="region of interest" description="Disordered" evidence="4">
    <location>
        <begin position="1101"/>
        <end position="1160"/>
    </location>
</feature>
<sequence>MSKSLWQHPFVNVFKHFNVGEWKKSTKEGEVMSVMDKQLKCTVYRISGSIPAGNYIQLPKTSTQSLGLTGRYFYLLFKPVPGKYFVVHLDIATNDGLIVRISFSNLFKEFKSTSTWLQFPYICNPIMPHQKIVSISDHDGPAPPVVRWTLLMLDFQYILSMYLNRKYSHLKNIKLCSNMMVKNVFTSDMQYEPGLSLKTAKRSGMLAGGMAPVPKELAFSVPKHHDWHDYYDHIRFPSDATKVPFDSIQMCRIEPPSITRSPIGTMAPQRMSPKQVHVSRAVSDRVSLINKLTSPKKPHSRVKVVNELPEVGVNGDASSVIAGSEGEVHVFAHPEDDVTLHRHDDQTGLVTTTKLSGPSMRRERDYKTLKPDPILSLKRIVGFGGSTYREALWSKNGTTIVYPCHGVIVAMDAFNGHQRFFIGHTDKVSALTFNGSTTLLASAQTGRLSVVRVWKFNTGECLAMFKTHVHSVFSLSFSHTGGVLCGVGKDGHGKNLVVVWNTSRVNRSGEVTVMAKAHTDVDIVRMKIANFDDTRMVSCGRDNVRLWRVRNGSLRSAPINLGEYHTADFNDVCFDASFQPTQDPADRIIYACTKSGHIFEIDYARVSIIRVRRLLPVDKNRKEKGTFHTGVGIAINSICVNQSYCVTGSDDGYLRLWPLDFSSVFLEAEHEGPVSAVDITVDGLQILAGTVTGNIGVLDISTRKYTTIMRSHTDTVLSVTVDPLRRHIATISNDHTIRVWDLDTLQQLYDFNAPKECPCAIIYHPSSQVFACGFDSGCVRAFNVSTTSLLAEHRQHRGKVTGLVYSPNGNYLYSCGALGSIALYDVESGYQMMRLLGNTVCKGEGYGPDAITVSGDGQHLAFVGPTEFTVSIVDARSLDEVVRVDITCINSGIERTTLDTAVKVCYAPHKTRHLLVVTSSSRLLKLDSRTGRLLSEISNIHRTGCTSLDVSPDGRHLSTAGDKVVKVWDYHMRLDLNFQVFIGHSENLKKLCFTPDSLALISVGEAVFLWDFYGTGRDEVLPVEGRSPQKSYINTRTNAEDDKPTVFKSPKRRSLEMNAWIPRQGVPRPASPVLITDMSDMNGTHEQDDLQDEVLIGPELDERSDDEVSTNASDIEPEPNQPIETLGSSSRVKQHRKLRSPEKVMAPSAESPGRPHAVPKPTVLKHFRQRETQSQMAQRRYTAPPNQSGLRLKSVIGFNGNGRGNMVWHPDTGLFAYTSGCIIIIEDLHANTQRHFTGHIEEISCLALQYDAQVLASASGAQGLTSSQICLWDVQAGLCKKVLSYHEYDVVCLAFSRDDRFLISVGDYRECSIVVWNTVDYSVVANSKTALPIHELYWDPYSSNEFASVGSRGTVLFWLLDETQQRCSLNVHEADVPDELLSTKQMVIGDVEFTCLVYGGDSVMYVGTNTGVLSAWDTRHNTCFMHWDADTAEITTVCCKFGSSRLVTGSASRNLRLWSVYGVGEMSTPGKGLVMEDEMTLDGAITCASFDDTMDMGIAGTTAGTLWYINWIERTCIRLVSSHMNQVNGIIFSENEQHFASCSSDGSLKVWTVGAMDLTLQFQVSDQSCNCLAFSGSNDQSVACDSNTSVMQKIVAGYGDGTVRMFDLNKVETILKMHPHHVAVTAITFSSDGHVILSGAKDGIIAISSPTTGMTIRVINDHKGAPITDLNVTHTQSSYKLLPPSLARFSPSEPDIIIYSGYGMQKHIQFYSMSQRRVIRTVALTHWATDLDVSPQGHVIATGASERLVKLIDYYEGSFQDFTGHNDAVQLVAFSPSGKLLFTAGYNEIIAWELVV</sequence>
<dbReference type="PROSITE" id="PS50082">
    <property type="entry name" value="WD_REPEATS_2"/>
    <property type="match status" value="5"/>
</dbReference>
<evidence type="ECO:0000256" key="3">
    <source>
        <dbReference type="PROSITE-ProRule" id="PRU00221"/>
    </source>
</evidence>
<feature type="repeat" description="WD" evidence="3">
    <location>
        <begin position="1617"/>
        <end position="1647"/>
    </location>
</feature>
<dbReference type="PANTHER" id="PTHR13720">
    <property type="entry name" value="WD-40 REPEAT PROTEIN"/>
    <property type="match status" value="1"/>
</dbReference>
<dbReference type="PROSITE" id="PS50294">
    <property type="entry name" value="WD_REPEATS_REGION"/>
    <property type="match status" value="2"/>
</dbReference>
<dbReference type="SUPFAM" id="SSF63829">
    <property type="entry name" value="Calcium-dependent phosphotriesterase"/>
    <property type="match status" value="1"/>
</dbReference>
<keyword evidence="8" id="KW-1185">Reference proteome</keyword>
<dbReference type="Gene3D" id="2.130.10.10">
    <property type="entry name" value="YVTN repeat-like/Quinoprotein amine dehydrogenase"/>
    <property type="match status" value="6"/>
</dbReference>
<evidence type="ECO:0000256" key="1">
    <source>
        <dbReference type="ARBA" id="ARBA00022574"/>
    </source>
</evidence>
<feature type="domain" description="WDR90 4th beta-propeller" evidence="6">
    <location>
        <begin position="1678"/>
        <end position="1795"/>
    </location>
</feature>
<dbReference type="GeneID" id="100371299"/>
<dbReference type="PANTHER" id="PTHR13720:SF24">
    <property type="entry name" value="WD REPEAT-CONTAINING PROTEIN 90"/>
    <property type="match status" value="1"/>
</dbReference>
<dbReference type="InterPro" id="IPR036322">
    <property type="entry name" value="WD40_repeat_dom_sf"/>
</dbReference>
<keyword evidence="1 3" id="KW-0853">WD repeat</keyword>
<feature type="domain" description="WDR90/POC16 second beta-propeller" evidence="7">
    <location>
        <begin position="721"/>
        <end position="1011"/>
    </location>
</feature>
<dbReference type="InterPro" id="IPR019775">
    <property type="entry name" value="WD40_repeat_CS"/>
</dbReference>
<feature type="domain" description="WDR90 4th beta-propeller" evidence="6">
    <location>
        <begin position="1526"/>
        <end position="1674"/>
    </location>
</feature>
<accession>A0ABM0M0L1</accession>
<dbReference type="PROSITE" id="PS00678">
    <property type="entry name" value="WD_REPEATS_1"/>
    <property type="match status" value="1"/>
</dbReference>
<feature type="domain" description="CFA20" evidence="5">
    <location>
        <begin position="1"/>
        <end position="192"/>
    </location>
</feature>
<dbReference type="InterPro" id="IPR001680">
    <property type="entry name" value="WD40_rpt"/>
</dbReference>
<feature type="repeat" description="WD" evidence="3">
    <location>
        <begin position="709"/>
        <end position="750"/>
    </location>
</feature>
<dbReference type="RefSeq" id="XP_006813552.1">
    <property type="nucleotide sequence ID" value="XM_006813489.1"/>
</dbReference>
<evidence type="ECO:0000259" key="7">
    <source>
        <dbReference type="Pfam" id="PF23393"/>
    </source>
</evidence>
<dbReference type="Pfam" id="PF23342">
    <property type="entry name" value="WDR90_beta-prop_4th"/>
    <property type="match status" value="2"/>
</dbReference>
<protein>
    <submittedName>
        <fullName evidence="9">WD repeat-containing protein 90-like</fullName>
    </submittedName>
</protein>
<dbReference type="Proteomes" id="UP000694865">
    <property type="component" value="Unplaced"/>
</dbReference>
<dbReference type="InterPro" id="IPR015943">
    <property type="entry name" value="WD40/YVTN_repeat-like_dom_sf"/>
</dbReference>
<proteinExistence type="predicted"/>
<organism evidence="8 9">
    <name type="scientific">Saccoglossus kowalevskii</name>
    <name type="common">Acorn worm</name>
    <dbReference type="NCBI Taxonomy" id="10224"/>
    <lineage>
        <taxon>Eukaryota</taxon>
        <taxon>Metazoa</taxon>
        <taxon>Hemichordata</taxon>
        <taxon>Enteropneusta</taxon>
        <taxon>Harrimaniidae</taxon>
        <taxon>Saccoglossus</taxon>
    </lineage>
</organism>
<dbReference type="InterPro" id="IPR055441">
    <property type="entry name" value="Beta-prop_WDR90_POC16_2nd"/>
</dbReference>
<dbReference type="InterPro" id="IPR055440">
    <property type="entry name" value="Beta-prop_WDR90_4th"/>
</dbReference>
<dbReference type="InterPro" id="IPR011047">
    <property type="entry name" value="Quinoprotein_ADH-like_sf"/>
</dbReference>
<dbReference type="Pfam" id="PF00400">
    <property type="entry name" value="WD40"/>
    <property type="match status" value="3"/>
</dbReference>
<evidence type="ECO:0000256" key="4">
    <source>
        <dbReference type="SAM" id="MobiDB-lite"/>
    </source>
</evidence>
<keyword evidence="2" id="KW-0677">Repeat</keyword>
<name>A0ABM0M0L1_SACKO</name>
<evidence type="ECO:0000256" key="2">
    <source>
        <dbReference type="ARBA" id="ARBA00022737"/>
    </source>
</evidence>
<gene>
    <name evidence="9" type="primary">LOC100371299</name>
</gene>
<feature type="repeat" description="WD" evidence="3">
    <location>
        <begin position="793"/>
        <end position="834"/>
    </location>
</feature>
<evidence type="ECO:0000259" key="6">
    <source>
        <dbReference type="Pfam" id="PF23342"/>
    </source>
</evidence>
<feature type="repeat" description="WD" evidence="3">
    <location>
        <begin position="1520"/>
        <end position="1553"/>
    </location>
</feature>
<evidence type="ECO:0000313" key="8">
    <source>
        <dbReference type="Proteomes" id="UP000694865"/>
    </source>
</evidence>
<dbReference type="InterPro" id="IPR007714">
    <property type="entry name" value="CFA20_dom"/>
</dbReference>
<feature type="compositionally biased region" description="Polar residues" evidence="4">
    <location>
        <begin position="1122"/>
        <end position="1131"/>
    </location>
</feature>
<dbReference type="SUPFAM" id="SSF50998">
    <property type="entry name" value="Quinoprotein alcohol dehydrogenase-like"/>
    <property type="match status" value="1"/>
</dbReference>
<dbReference type="SUPFAM" id="SSF50978">
    <property type="entry name" value="WD40 repeat-like"/>
    <property type="match status" value="2"/>
</dbReference>
<evidence type="ECO:0000313" key="9">
    <source>
        <dbReference type="RefSeq" id="XP_006813552.1"/>
    </source>
</evidence>
<dbReference type="Pfam" id="PF23393">
    <property type="entry name" value="Beta-prop_WDR90_POC16_2nd"/>
    <property type="match status" value="1"/>
</dbReference>
<dbReference type="InterPro" id="IPR050630">
    <property type="entry name" value="WD_repeat_EMAP"/>
</dbReference>
<dbReference type="SMART" id="SM00320">
    <property type="entry name" value="WD40"/>
    <property type="match status" value="20"/>
</dbReference>
<feature type="repeat" description="WD" evidence="3">
    <location>
        <begin position="1762"/>
        <end position="1790"/>
    </location>
</feature>
<reference evidence="9" key="1">
    <citation type="submission" date="2025-08" db="UniProtKB">
        <authorList>
            <consortium name="RefSeq"/>
        </authorList>
    </citation>
    <scope>IDENTIFICATION</scope>
    <source>
        <tissue evidence="9">Testes</tissue>
    </source>
</reference>